<feature type="signal peptide" evidence="2">
    <location>
        <begin position="1"/>
        <end position="23"/>
    </location>
</feature>
<evidence type="ECO:0000256" key="1">
    <source>
        <dbReference type="ARBA" id="ARBA00006987"/>
    </source>
</evidence>
<evidence type="ECO:0000256" key="2">
    <source>
        <dbReference type="SAM" id="SignalP"/>
    </source>
</evidence>
<dbReference type="InterPro" id="IPR042100">
    <property type="entry name" value="Bug_dom1"/>
</dbReference>
<keyword evidence="2" id="KW-0732">Signal</keyword>
<evidence type="ECO:0000313" key="3">
    <source>
        <dbReference type="EMBL" id="BDG70107.1"/>
    </source>
</evidence>
<name>A0ABN6NX68_9PROT</name>
<sequence length="325" mass="33675">MTRLHRRSLALLPAGLLTAPALAQDAPWPNRPVRLVVAFPPGGLTDVMGRMVAQRLQAELGQPVVVENRGGAGGTTGTQVAVRSAPDGYTLAFAAPSTHVTGPILFPTPGYDGISDVAPIGAFASIASIAVVHPSVPATSIAELTALAKARPGTLNFGSAGAGGSVHLAGELYKMRAGVDIVHVPYRGGAAMLTDLLSGRVQIAFDNLPQILPHVRSGAVRGLAVTSSERLSVIPELPTMVEAGVPGYEIISWFGLTAPLGTPAPIVARMNAILRAMVADPAVLAQLAQMGANPLSMTPEQFGAFLRAERERYGEIIRVSGARVD</sequence>
<proteinExistence type="inferred from homology"/>
<organism evidence="3 4">
    <name type="scientific">Roseomonas fluvialis</name>
    <dbReference type="NCBI Taxonomy" id="1750527"/>
    <lineage>
        <taxon>Bacteria</taxon>
        <taxon>Pseudomonadati</taxon>
        <taxon>Pseudomonadota</taxon>
        <taxon>Alphaproteobacteria</taxon>
        <taxon>Acetobacterales</taxon>
        <taxon>Roseomonadaceae</taxon>
        <taxon>Roseomonas</taxon>
    </lineage>
</organism>
<protein>
    <submittedName>
        <fullName evidence="3">MFS transporter</fullName>
    </submittedName>
</protein>
<dbReference type="InterPro" id="IPR005064">
    <property type="entry name" value="BUG"/>
</dbReference>
<dbReference type="PANTHER" id="PTHR42928">
    <property type="entry name" value="TRICARBOXYLATE-BINDING PROTEIN"/>
    <property type="match status" value="1"/>
</dbReference>
<dbReference type="SUPFAM" id="SSF53850">
    <property type="entry name" value="Periplasmic binding protein-like II"/>
    <property type="match status" value="1"/>
</dbReference>
<dbReference type="Proteomes" id="UP000831327">
    <property type="component" value="Chromosome"/>
</dbReference>
<keyword evidence="4" id="KW-1185">Reference proteome</keyword>
<dbReference type="EMBL" id="AP025637">
    <property type="protein sequence ID" value="BDG70107.1"/>
    <property type="molecule type" value="Genomic_DNA"/>
</dbReference>
<feature type="chain" id="PRO_5045232974" evidence="2">
    <location>
        <begin position="24"/>
        <end position="325"/>
    </location>
</feature>
<dbReference type="Gene3D" id="3.40.190.10">
    <property type="entry name" value="Periplasmic binding protein-like II"/>
    <property type="match status" value="1"/>
</dbReference>
<accession>A0ABN6NX68</accession>
<dbReference type="CDD" id="cd13578">
    <property type="entry name" value="PBP2_Bug27"/>
    <property type="match status" value="1"/>
</dbReference>
<comment type="similarity">
    <text evidence="1">Belongs to the UPF0065 (bug) family.</text>
</comment>
<dbReference type="PIRSF" id="PIRSF017082">
    <property type="entry name" value="YflP"/>
    <property type="match status" value="1"/>
</dbReference>
<gene>
    <name evidence="3" type="ORF">Rmf_00360</name>
</gene>
<dbReference type="RefSeq" id="WP_244457456.1">
    <property type="nucleotide sequence ID" value="NZ_AP025637.1"/>
</dbReference>
<reference evidence="3 4" key="1">
    <citation type="journal article" date="2016" name="Microbes Environ.">
        <title>Phylogenetically diverse aerobic anoxygenic phototrophic bacteria isolated from epilithic biofilms in Tama river, Japan.</title>
        <authorList>
            <person name="Hirose S."/>
            <person name="Matsuura K."/>
            <person name="Haruta S."/>
        </authorList>
    </citation>
    <scope>NUCLEOTIDE SEQUENCE [LARGE SCALE GENOMIC DNA]</scope>
    <source>
        <strain evidence="3 4">S08</strain>
    </source>
</reference>
<evidence type="ECO:0000313" key="4">
    <source>
        <dbReference type="Proteomes" id="UP000831327"/>
    </source>
</evidence>
<dbReference type="Pfam" id="PF03401">
    <property type="entry name" value="TctC"/>
    <property type="match status" value="1"/>
</dbReference>
<dbReference type="PANTHER" id="PTHR42928:SF5">
    <property type="entry name" value="BLR1237 PROTEIN"/>
    <property type="match status" value="1"/>
</dbReference>
<dbReference type="Gene3D" id="3.40.190.150">
    <property type="entry name" value="Bordetella uptake gene, domain 1"/>
    <property type="match status" value="1"/>
</dbReference>